<comment type="caution">
    <text evidence="5">The sequence shown here is derived from an EMBL/GenBank/DDBJ whole genome shotgun (WGS) entry which is preliminary data.</text>
</comment>
<comment type="similarity">
    <text evidence="1">Belongs to the short-chain dehydrogenases/reductases (SDR) family.</text>
</comment>
<keyword evidence="2" id="KW-0521">NADP</keyword>
<keyword evidence="6" id="KW-1185">Reference proteome</keyword>
<evidence type="ECO:0000313" key="6">
    <source>
        <dbReference type="Proteomes" id="UP001321760"/>
    </source>
</evidence>
<dbReference type="PANTHER" id="PTHR42760">
    <property type="entry name" value="SHORT-CHAIN DEHYDROGENASES/REDUCTASES FAMILY MEMBER"/>
    <property type="match status" value="1"/>
</dbReference>
<evidence type="ECO:0000256" key="2">
    <source>
        <dbReference type="ARBA" id="ARBA00022857"/>
    </source>
</evidence>
<dbReference type="InterPro" id="IPR020904">
    <property type="entry name" value="Sc_DH/Rdtase_CS"/>
</dbReference>
<dbReference type="InterPro" id="IPR036291">
    <property type="entry name" value="NAD(P)-bd_dom_sf"/>
</dbReference>
<sequence>MFVCRQLSRAAPLRTLPSLTRHLSTSPPPNRTAIITGGARGIGKAIALRLARDGYDITIADLPANQPLIDSTLSEIRSLGRNAHAHTADVSSLPAVTSLVESSISALGPLTTMVANAGIAQVKPLLELTPDDFARTFAVNVTGVHNAFQAAAKQLIAQGSPGKLIAAASIAAFRPSPMLGHYAASKHAVRGLVHAYSAELAQHKITVNAYAPGIVDTKMWEGIDGEFGRRTGKEKGVVTEEVVGSMVSLGRVSVPEDVAGLVGWLASVHADYVTGQTMVVDGGIVYT</sequence>
<organism evidence="5 6">
    <name type="scientific">Podospora aff. communis PSN243</name>
    <dbReference type="NCBI Taxonomy" id="3040156"/>
    <lineage>
        <taxon>Eukaryota</taxon>
        <taxon>Fungi</taxon>
        <taxon>Dikarya</taxon>
        <taxon>Ascomycota</taxon>
        <taxon>Pezizomycotina</taxon>
        <taxon>Sordariomycetes</taxon>
        <taxon>Sordariomycetidae</taxon>
        <taxon>Sordariales</taxon>
        <taxon>Podosporaceae</taxon>
        <taxon>Podospora</taxon>
    </lineage>
</organism>
<evidence type="ECO:0000256" key="1">
    <source>
        <dbReference type="ARBA" id="ARBA00006484"/>
    </source>
</evidence>
<dbReference type="Gene3D" id="3.40.50.720">
    <property type="entry name" value="NAD(P)-binding Rossmann-like Domain"/>
    <property type="match status" value="1"/>
</dbReference>
<dbReference type="EMBL" id="MU865933">
    <property type="protein sequence ID" value="KAK4450149.1"/>
    <property type="molecule type" value="Genomic_DNA"/>
</dbReference>
<dbReference type="FunFam" id="3.40.50.720:FF:000084">
    <property type="entry name" value="Short-chain dehydrogenase reductase"/>
    <property type="match status" value="1"/>
</dbReference>
<dbReference type="GO" id="GO:0006633">
    <property type="term" value="P:fatty acid biosynthetic process"/>
    <property type="evidence" value="ECO:0007669"/>
    <property type="project" value="TreeGrafter"/>
</dbReference>
<dbReference type="PROSITE" id="PS00061">
    <property type="entry name" value="ADH_SHORT"/>
    <property type="match status" value="1"/>
</dbReference>
<dbReference type="GO" id="GO:0048038">
    <property type="term" value="F:quinone binding"/>
    <property type="evidence" value="ECO:0007669"/>
    <property type="project" value="TreeGrafter"/>
</dbReference>
<dbReference type="SMART" id="SM00822">
    <property type="entry name" value="PKS_KR"/>
    <property type="match status" value="1"/>
</dbReference>
<evidence type="ECO:0000259" key="4">
    <source>
        <dbReference type="SMART" id="SM00822"/>
    </source>
</evidence>
<gene>
    <name evidence="5" type="ORF">QBC34DRAFT_349423</name>
</gene>
<dbReference type="Proteomes" id="UP001321760">
    <property type="component" value="Unassembled WGS sequence"/>
</dbReference>
<dbReference type="Pfam" id="PF00106">
    <property type="entry name" value="adh_short"/>
    <property type="match status" value="1"/>
</dbReference>
<feature type="domain" description="Ketoreductase" evidence="4">
    <location>
        <begin position="31"/>
        <end position="218"/>
    </location>
</feature>
<dbReference type="GO" id="GO:0016616">
    <property type="term" value="F:oxidoreductase activity, acting on the CH-OH group of donors, NAD or NADP as acceptor"/>
    <property type="evidence" value="ECO:0007669"/>
    <property type="project" value="TreeGrafter"/>
</dbReference>
<proteinExistence type="inferred from homology"/>
<dbReference type="InterPro" id="IPR057326">
    <property type="entry name" value="KR_dom"/>
</dbReference>
<evidence type="ECO:0000256" key="3">
    <source>
        <dbReference type="ARBA" id="ARBA00023002"/>
    </source>
</evidence>
<accession>A0AAV9GQ07</accession>
<reference evidence="5" key="2">
    <citation type="submission" date="2023-05" db="EMBL/GenBank/DDBJ databases">
        <authorList>
            <consortium name="Lawrence Berkeley National Laboratory"/>
            <person name="Steindorff A."/>
            <person name="Hensen N."/>
            <person name="Bonometti L."/>
            <person name="Westerberg I."/>
            <person name="Brannstrom I.O."/>
            <person name="Guillou S."/>
            <person name="Cros-Aarteil S."/>
            <person name="Calhoun S."/>
            <person name="Haridas S."/>
            <person name="Kuo A."/>
            <person name="Mondo S."/>
            <person name="Pangilinan J."/>
            <person name="Riley R."/>
            <person name="Labutti K."/>
            <person name="Andreopoulos B."/>
            <person name="Lipzen A."/>
            <person name="Chen C."/>
            <person name="Yanf M."/>
            <person name="Daum C."/>
            <person name="Ng V."/>
            <person name="Clum A."/>
            <person name="Ohm R."/>
            <person name="Martin F."/>
            <person name="Silar P."/>
            <person name="Natvig D."/>
            <person name="Lalanne C."/>
            <person name="Gautier V."/>
            <person name="Ament-Velasquez S.L."/>
            <person name="Kruys A."/>
            <person name="Hutchinson M.I."/>
            <person name="Powell A.J."/>
            <person name="Barry K."/>
            <person name="Miller A.N."/>
            <person name="Grigoriev I.V."/>
            <person name="Debuchy R."/>
            <person name="Gladieux P."/>
            <person name="Thoren M.H."/>
            <person name="Johannesson H."/>
        </authorList>
    </citation>
    <scope>NUCLEOTIDE SEQUENCE</scope>
    <source>
        <strain evidence="5">PSN243</strain>
    </source>
</reference>
<dbReference type="AlphaFoldDB" id="A0AAV9GQ07"/>
<protein>
    <recommendedName>
        <fullName evidence="4">Ketoreductase domain-containing protein</fullName>
    </recommendedName>
</protein>
<name>A0AAV9GQ07_9PEZI</name>
<dbReference type="PRINTS" id="PR00081">
    <property type="entry name" value="GDHRDH"/>
</dbReference>
<evidence type="ECO:0000313" key="5">
    <source>
        <dbReference type="EMBL" id="KAK4450149.1"/>
    </source>
</evidence>
<dbReference type="PANTHER" id="PTHR42760:SF121">
    <property type="entry name" value="3-OXOACYL-(ACYL-CARRIER-PROTEIN) REDUCTASE"/>
    <property type="match status" value="1"/>
</dbReference>
<dbReference type="InterPro" id="IPR002347">
    <property type="entry name" value="SDR_fam"/>
</dbReference>
<dbReference type="SUPFAM" id="SSF51735">
    <property type="entry name" value="NAD(P)-binding Rossmann-fold domains"/>
    <property type="match status" value="1"/>
</dbReference>
<reference evidence="5" key="1">
    <citation type="journal article" date="2023" name="Mol. Phylogenet. Evol.">
        <title>Genome-scale phylogeny and comparative genomics of the fungal order Sordariales.</title>
        <authorList>
            <person name="Hensen N."/>
            <person name="Bonometti L."/>
            <person name="Westerberg I."/>
            <person name="Brannstrom I.O."/>
            <person name="Guillou S."/>
            <person name="Cros-Aarteil S."/>
            <person name="Calhoun S."/>
            <person name="Haridas S."/>
            <person name="Kuo A."/>
            <person name="Mondo S."/>
            <person name="Pangilinan J."/>
            <person name="Riley R."/>
            <person name="LaButti K."/>
            <person name="Andreopoulos B."/>
            <person name="Lipzen A."/>
            <person name="Chen C."/>
            <person name="Yan M."/>
            <person name="Daum C."/>
            <person name="Ng V."/>
            <person name="Clum A."/>
            <person name="Steindorff A."/>
            <person name="Ohm R.A."/>
            <person name="Martin F."/>
            <person name="Silar P."/>
            <person name="Natvig D.O."/>
            <person name="Lalanne C."/>
            <person name="Gautier V."/>
            <person name="Ament-Velasquez S.L."/>
            <person name="Kruys A."/>
            <person name="Hutchinson M.I."/>
            <person name="Powell A.J."/>
            <person name="Barry K."/>
            <person name="Miller A.N."/>
            <person name="Grigoriev I.V."/>
            <person name="Debuchy R."/>
            <person name="Gladieux P."/>
            <person name="Hiltunen Thoren M."/>
            <person name="Johannesson H."/>
        </authorList>
    </citation>
    <scope>NUCLEOTIDE SEQUENCE</scope>
    <source>
        <strain evidence="5">PSN243</strain>
    </source>
</reference>
<keyword evidence="3" id="KW-0560">Oxidoreductase</keyword>